<dbReference type="Proteomes" id="UP001189429">
    <property type="component" value="Unassembled WGS sequence"/>
</dbReference>
<dbReference type="InterPro" id="IPR024079">
    <property type="entry name" value="MetalloPept_cat_dom_sf"/>
</dbReference>
<dbReference type="Pfam" id="PF14521">
    <property type="entry name" value="Aspzincin_M35"/>
    <property type="match status" value="1"/>
</dbReference>
<organism evidence="2 3">
    <name type="scientific">Prorocentrum cordatum</name>
    <dbReference type="NCBI Taxonomy" id="2364126"/>
    <lineage>
        <taxon>Eukaryota</taxon>
        <taxon>Sar</taxon>
        <taxon>Alveolata</taxon>
        <taxon>Dinophyceae</taxon>
        <taxon>Prorocentrales</taxon>
        <taxon>Prorocentraceae</taxon>
        <taxon>Prorocentrum</taxon>
    </lineage>
</organism>
<reference evidence="2" key="1">
    <citation type="submission" date="2023-10" db="EMBL/GenBank/DDBJ databases">
        <authorList>
            <person name="Chen Y."/>
            <person name="Shah S."/>
            <person name="Dougan E. K."/>
            <person name="Thang M."/>
            <person name="Chan C."/>
        </authorList>
    </citation>
    <scope>NUCLEOTIDE SEQUENCE [LARGE SCALE GENOMIC DNA]</scope>
</reference>
<protein>
    <recommendedName>
        <fullName evidence="1">Lysine-specific metallo-endopeptidase domain-containing protein</fullName>
    </recommendedName>
</protein>
<gene>
    <name evidence="2" type="ORF">PCOR1329_LOCUS24086</name>
</gene>
<name>A0ABN9RVF6_9DINO</name>
<sequence>MWELMNNILIKKGLSSSEGGPCSTEDDSGTMAYVMKAGGCHVQQGFQRDCGSKEHGRYVVNICEFYWSWGFGTDSRVGTVVHESAHHFGTTDHGYCDMVDCLALSSRKARDNADTYTRLIGELVASSDLQEDRLGGEHPSCNTDCGAVVWEEWEFSASLPSGTCGRCESKKKKKVMGLWGSDCADDEIQAAEGFVKNVCCKPYQCATTTTTTTTTEEQKSSGKGFRWPWKK</sequence>
<dbReference type="SUPFAM" id="SSF55486">
    <property type="entry name" value="Metalloproteases ('zincins'), catalytic domain"/>
    <property type="match status" value="1"/>
</dbReference>
<evidence type="ECO:0000313" key="2">
    <source>
        <dbReference type="EMBL" id="CAK0823335.1"/>
    </source>
</evidence>
<accession>A0ABN9RVF6</accession>
<keyword evidence="3" id="KW-1185">Reference proteome</keyword>
<dbReference type="Gene3D" id="3.40.390.10">
    <property type="entry name" value="Collagenase (Catalytic Domain)"/>
    <property type="match status" value="1"/>
</dbReference>
<proteinExistence type="predicted"/>
<dbReference type="InterPro" id="IPR029463">
    <property type="entry name" value="Lys_MEP"/>
</dbReference>
<evidence type="ECO:0000259" key="1">
    <source>
        <dbReference type="Pfam" id="PF14521"/>
    </source>
</evidence>
<dbReference type="EMBL" id="CAUYUJ010008237">
    <property type="protein sequence ID" value="CAK0823335.1"/>
    <property type="molecule type" value="Genomic_DNA"/>
</dbReference>
<feature type="domain" description="Lysine-specific metallo-endopeptidase" evidence="1">
    <location>
        <begin position="56"/>
        <end position="117"/>
    </location>
</feature>
<evidence type="ECO:0000313" key="3">
    <source>
        <dbReference type="Proteomes" id="UP001189429"/>
    </source>
</evidence>
<comment type="caution">
    <text evidence="2">The sequence shown here is derived from an EMBL/GenBank/DDBJ whole genome shotgun (WGS) entry which is preliminary data.</text>
</comment>